<dbReference type="Proteomes" id="UP000035681">
    <property type="component" value="Unplaced"/>
</dbReference>
<keyword evidence="2" id="KW-0722">Serine protease inhibitor</keyword>
<dbReference type="InterPro" id="IPR036084">
    <property type="entry name" value="Ser_inhib-like_sf"/>
</dbReference>
<dbReference type="Pfam" id="PF01826">
    <property type="entry name" value="TIL"/>
    <property type="match status" value="1"/>
</dbReference>
<evidence type="ECO:0000256" key="2">
    <source>
        <dbReference type="ARBA" id="ARBA00022900"/>
    </source>
</evidence>
<keyword evidence="1" id="KW-0646">Protease inhibitor</keyword>
<evidence type="ECO:0000256" key="1">
    <source>
        <dbReference type="ARBA" id="ARBA00022690"/>
    </source>
</evidence>
<dbReference type="Gene3D" id="3.10.10.10">
    <property type="entry name" value="HIV Type 1 Reverse Transcriptase, subunit A, domain 1"/>
    <property type="match status" value="1"/>
</dbReference>
<keyword evidence="3" id="KW-1015">Disulfide bond</keyword>
<dbReference type="SUPFAM" id="SSF57567">
    <property type="entry name" value="Serine protease inhibitors"/>
    <property type="match status" value="2"/>
</dbReference>
<organism evidence="5 6">
    <name type="scientific">Strongyloides stercoralis</name>
    <name type="common">Threadworm</name>
    <dbReference type="NCBI Taxonomy" id="6248"/>
    <lineage>
        <taxon>Eukaryota</taxon>
        <taxon>Metazoa</taxon>
        <taxon>Ecdysozoa</taxon>
        <taxon>Nematoda</taxon>
        <taxon>Chromadorea</taxon>
        <taxon>Rhabditida</taxon>
        <taxon>Tylenchina</taxon>
        <taxon>Panagrolaimomorpha</taxon>
        <taxon>Strongyloidoidea</taxon>
        <taxon>Strongyloididae</taxon>
        <taxon>Strongyloides</taxon>
    </lineage>
</organism>
<dbReference type="AlphaFoldDB" id="A0AAF5DKM8"/>
<feature type="domain" description="TIL" evidence="4">
    <location>
        <begin position="415"/>
        <end position="471"/>
    </location>
</feature>
<name>A0AAF5DKM8_STRER</name>
<dbReference type="InterPro" id="IPR002919">
    <property type="entry name" value="TIL_dom"/>
</dbReference>
<dbReference type="Gene3D" id="2.10.25.10">
    <property type="entry name" value="Laminin"/>
    <property type="match status" value="1"/>
</dbReference>
<dbReference type="CDD" id="cd19941">
    <property type="entry name" value="TIL"/>
    <property type="match status" value="1"/>
</dbReference>
<evidence type="ECO:0000256" key="3">
    <source>
        <dbReference type="ARBA" id="ARBA00023157"/>
    </source>
</evidence>
<dbReference type="WBParaSite" id="TCONS_00012879.p1">
    <property type="protein sequence ID" value="TCONS_00012879.p1"/>
    <property type="gene ID" value="XLOC_008616"/>
</dbReference>
<proteinExistence type="predicted"/>
<evidence type="ECO:0000313" key="5">
    <source>
        <dbReference type="Proteomes" id="UP000035681"/>
    </source>
</evidence>
<dbReference type="PANTHER" id="PTHR23259">
    <property type="entry name" value="RIDDLE"/>
    <property type="match status" value="1"/>
</dbReference>
<dbReference type="PANTHER" id="PTHR23259:SF70">
    <property type="entry name" value="ACCESSORY GLAND PROTEIN ACP62F-RELATED"/>
    <property type="match status" value="1"/>
</dbReference>
<dbReference type="GO" id="GO:0004867">
    <property type="term" value="F:serine-type endopeptidase inhibitor activity"/>
    <property type="evidence" value="ECO:0007669"/>
    <property type="project" value="UniProtKB-KW"/>
</dbReference>
<protein>
    <submittedName>
        <fullName evidence="6">CCHC-type domain-containing protein</fullName>
    </submittedName>
</protein>
<keyword evidence="5" id="KW-1185">Reference proteome</keyword>
<dbReference type="InterPro" id="IPR051368">
    <property type="entry name" value="SerProtInhib-TIL_Domain"/>
</dbReference>
<reference evidence="6" key="1">
    <citation type="submission" date="2024-02" db="UniProtKB">
        <authorList>
            <consortium name="WormBaseParasite"/>
        </authorList>
    </citation>
    <scope>IDENTIFICATION</scope>
</reference>
<sequence length="566" mass="64704">MRVTCINIQDKKMEKSLLIEDLTTEMYGKLKLSVTSRKLINVSLTGLINLLDTIYKPEKNNLVVSYSERLKKGLAQCYFDNVMGAKDMLATLVFTRGLLNRKMKKAILQQHRIKPNSSSLKSFNTAMEYEIIKGTEPSQVGHLKYVCKSKGKVVGAINGDSESDIETIISKSEVDIYAVCENLHRGNISTKLNDAAVKFHSNTRVCTLKKWLKLMLKKNHGIIVYRCRNLNLKDKVRTEIEKLEMLNNWKPMKVSRWIFIIFIAFKANGNVRICANYSRTVNKVLDCEQYQIPASHNDANGILAFARHFEKNSILLPNILLTGEELTLSKIFFLISTNTPGVKIVIIIRTKKGFSSEDCPSNLKRLDCFRYHPHVCGDDQDPKVTPCVKNSCGCEYPLVLHNGDCIPLSRCPQRCDMNSTFTNCDTVCPRRCANLKKPSRPCSLRCVKNSCQCNVGYLLNDTNHCVKLEDCPDYTPPRTTTIRTTTRKPTKPKCKKKMVYSNCPNKEEFICSNKYEPKESCEKPRCICKKEYANYKNECIKLWKCKHKLAKELEKKISKKSKKNIP</sequence>
<evidence type="ECO:0000313" key="6">
    <source>
        <dbReference type="WBParaSite" id="TCONS_00012879.p1"/>
    </source>
</evidence>
<evidence type="ECO:0000259" key="4">
    <source>
        <dbReference type="Pfam" id="PF01826"/>
    </source>
</evidence>
<accession>A0AAF5DKM8</accession>